<dbReference type="PANTHER" id="PTHR23159:SF31">
    <property type="entry name" value="CENTROSOME-ASSOCIATED PROTEIN CEP250 ISOFORM X1"/>
    <property type="match status" value="1"/>
</dbReference>
<feature type="compositionally biased region" description="Low complexity" evidence="2">
    <location>
        <begin position="15"/>
        <end position="31"/>
    </location>
</feature>
<sequence>MARVGDIAMPQPQRADGSARGGATAAGAVGSSERHGGRGSEDVQSEQHALVERSQRLQAAAAALSTRRPPPRRTATARSLKPGFSTMTLKRHDNNIDQIRAIIASLEDAVAEGGSPRASPVPSAGVGEKRVATAEPHRPRPRANPYATIRAAPAAQTEVSRPVVGGEPPVISTQLSMLSKRFESLTRLVGTSNQIRNLQRTLSRLRNAGPDEIATAAASFDGGSDGEEAGRADLAALQASISELEETKTRLAAELSEEESKLVAVKDLQVLSTSGHAAPGVDMAQLVEVFATFENLQEVMAEREAAEAEARNEMDELRAKIARLEDKYMEESSAIRARHRAQISDLRQKNDGLTEALSAKTSELDAMSTQLAQAKEVISSLTETRRMLERDCRAYQNKVSVLSQYYQAQLNGAALDGLDDVSSKLEAAEAGVALEHEKETLQLNLKIFRLSEENAKLKAIQTRHETKLGVYVGLNQALDNTILSYEHEIDVLQDAKSQLEHTVASLRDKIAALKRTSGPRAEVAKLSSAGGGSASLAPVSEVDVSELAGKARSLRRAAAKAELAVTTAENKLAALLAMQTSIAEAVAESANAPIDVVTHATAVLDAREAEHAQTVAQLEARILKLEQRS</sequence>
<feature type="coiled-coil region" evidence="1">
    <location>
        <begin position="293"/>
        <end position="398"/>
    </location>
</feature>
<dbReference type="RefSeq" id="XP_013762420.1">
    <property type="nucleotide sequence ID" value="XM_013906966.1"/>
</dbReference>
<evidence type="ECO:0000313" key="4">
    <source>
        <dbReference type="Proteomes" id="UP000054408"/>
    </source>
</evidence>
<keyword evidence="1" id="KW-0175">Coiled coil</keyword>
<evidence type="ECO:0000256" key="2">
    <source>
        <dbReference type="SAM" id="MobiDB-lite"/>
    </source>
</evidence>
<feature type="compositionally biased region" description="Low complexity" evidence="2">
    <location>
        <begin position="56"/>
        <end position="78"/>
    </location>
</feature>
<evidence type="ECO:0000256" key="1">
    <source>
        <dbReference type="SAM" id="Coils"/>
    </source>
</evidence>
<feature type="compositionally biased region" description="Basic and acidic residues" evidence="2">
    <location>
        <begin position="127"/>
        <end position="138"/>
    </location>
</feature>
<name>A0A0L0DGS1_THETB</name>
<feature type="region of interest" description="Disordered" evidence="2">
    <location>
        <begin position="112"/>
        <end position="146"/>
    </location>
</feature>
<dbReference type="PANTHER" id="PTHR23159">
    <property type="entry name" value="CENTROSOMAL PROTEIN 2"/>
    <property type="match status" value="1"/>
</dbReference>
<reference evidence="3 4" key="1">
    <citation type="submission" date="2010-05" db="EMBL/GenBank/DDBJ databases">
        <title>The Genome Sequence of Thecamonas trahens ATCC 50062.</title>
        <authorList>
            <consortium name="The Broad Institute Genome Sequencing Platform"/>
            <person name="Russ C."/>
            <person name="Cuomo C."/>
            <person name="Shea T."/>
            <person name="Young S.K."/>
            <person name="Zeng Q."/>
            <person name="Koehrsen M."/>
            <person name="Haas B."/>
            <person name="Borodovsky M."/>
            <person name="Guigo R."/>
            <person name="Alvarado L."/>
            <person name="Berlin A."/>
            <person name="Bochicchio J."/>
            <person name="Borenstein D."/>
            <person name="Chapman S."/>
            <person name="Chen Z."/>
            <person name="Freedman E."/>
            <person name="Gellesch M."/>
            <person name="Goldberg J."/>
            <person name="Griggs A."/>
            <person name="Gujja S."/>
            <person name="Heilman E."/>
            <person name="Heiman D."/>
            <person name="Hepburn T."/>
            <person name="Howarth C."/>
            <person name="Jen D."/>
            <person name="Larson L."/>
            <person name="Mehta T."/>
            <person name="Park D."/>
            <person name="Pearson M."/>
            <person name="Roberts A."/>
            <person name="Saif S."/>
            <person name="Shenoy N."/>
            <person name="Sisk P."/>
            <person name="Stolte C."/>
            <person name="Sykes S."/>
            <person name="Thomson T."/>
            <person name="Walk T."/>
            <person name="White J."/>
            <person name="Yandava C."/>
            <person name="Burger G."/>
            <person name="Gray M.W."/>
            <person name="Holland P.W.H."/>
            <person name="King N."/>
            <person name="Lang F.B.F."/>
            <person name="Roger A.J."/>
            <person name="Ruiz-Trillo I."/>
            <person name="Lander E."/>
            <person name="Nusbaum C."/>
        </authorList>
    </citation>
    <scope>NUCLEOTIDE SEQUENCE [LARGE SCALE GENOMIC DNA]</scope>
    <source>
        <strain evidence="3 4">ATCC 50062</strain>
    </source>
</reference>
<dbReference type="AlphaFoldDB" id="A0A0L0DGS1"/>
<dbReference type="Proteomes" id="UP000054408">
    <property type="component" value="Unassembled WGS sequence"/>
</dbReference>
<evidence type="ECO:0000313" key="3">
    <source>
        <dbReference type="EMBL" id="KNC50528.1"/>
    </source>
</evidence>
<feature type="coiled-coil region" evidence="1">
    <location>
        <begin position="234"/>
        <end position="261"/>
    </location>
</feature>
<protein>
    <submittedName>
        <fullName evidence="3">Uncharacterized protein</fullName>
    </submittedName>
</protein>
<feature type="compositionally biased region" description="Basic and acidic residues" evidence="2">
    <location>
        <begin position="32"/>
        <end position="41"/>
    </location>
</feature>
<dbReference type="GeneID" id="25560482"/>
<accession>A0A0L0DGS1</accession>
<dbReference type="EMBL" id="GL349435">
    <property type="protein sequence ID" value="KNC50528.1"/>
    <property type="molecule type" value="Genomic_DNA"/>
</dbReference>
<proteinExistence type="predicted"/>
<dbReference type="Gene3D" id="1.10.287.1490">
    <property type="match status" value="1"/>
</dbReference>
<keyword evidence="4" id="KW-1185">Reference proteome</keyword>
<feature type="region of interest" description="Disordered" evidence="2">
    <location>
        <begin position="1"/>
        <end position="78"/>
    </location>
</feature>
<organism evidence="3 4">
    <name type="scientific">Thecamonas trahens ATCC 50062</name>
    <dbReference type="NCBI Taxonomy" id="461836"/>
    <lineage>
        <taxon>Eukaryota</taxon>
        <taxon>Apusozoa</taxon>
        <taxon>Apusomonadida</taxon>
        <taxon>Apusomonadidae</taxon>
        <taxon>Thecamonas</taxon>
    </lineage>
</organism>
<feature type="coiled-coil region" evidence="1">
    <location>
        <begin position="475"/>
        <end position="516"/>
    </location>
</feature>
<feature type="coiled-coil region" evidence="1">
    <location>
        <begin position="551"/>
        <end position="578"/>
    </location>
</feature>
<gene>
    <name evidence="3" type="ORF">AMSG_00690</name>
</gene>